<organism evidence="2 3">
    <name type="scientific">Cephaloticoccus primus</name>
    <dbReference type="NCBI Taxonomy" id="1548207"/>
    <lineage>
        <taxon>Bacteria</taxon>
        <taxon>Pseudomonadati</taxon>
        <taxon>Verrucomicrobiota</taxon>
        <taxon>Opitutia</taxon>
        <taxon>Opitutales</taxon>
        <taxon>Opitutaceae</taxon>
        <taxon>Cephaloticoccus</taxon>
    </lineage>
</organism>
<sequence>MPSASKQSSFWKNWFPSPKKIQQRLRQLEADSVAKQQRLSKLAANATETAAVWEQRLRQLETDSVAKQQRLSKLAANATETAAVWEQRLRQLETDSVALKLASGELLRDLEKHLRALVSAQSFPLKQPNTAESALASLDELKALEEDSFYSDLEARWRGSRELIRERQSYYLPMIAEVRQAVATAAPSSGLPGGEIAHSALWERLCKEQGVLDLASGRGEWLGLLQEQGVPAVGVDLNRIFLKECRERGLNVIDSDVIDFLTNAPSDSVAAITGFHIIEHLPFPVLQKFVRESLRVLRPGGIAIFETPNPRNILVSTLNFRLDPTHIHPVNPEFIQFLLEHSGFRKVRCEFLTPCSEECHVGAKDDPLAQRFNELFYGPQDFAVIGTKG</sequence>
<dbReference type="PANTHER" id="PTHR43861">
    <property type="entry name" value="TRANS-ACONITATE 2-METHYLTRANSFERASE-RELATED"/>
    <property type="match status" value="1"/>
</dbReference>
<dbReference type="Pfam" id="PF13489">
    <property type="entry name" value="Methyltransf_23"/>
    <property type="match status" value="1"/>
</dbReference>
<dbReference type="Gene3D" id="3.40.50.150">
    <property type="entry name" value="Vaccinia Virus protein VP39"/>
    <property type="match status" value="1"/>
</dbReference>
<keyword evidence="1" id="KW-0175">Coiled coil</keyword>
<name>A0A139SJK6_9BACT</name>
<accession>A0A139SJK6</accession>
<dbReference type="InterPro" id="IPR029063">
    <property type="entry name" value="SAM-dependent_MTases_sf"/>
</dbReference>
<dbReference type="Proteomes" id="UP000070058">
    <property type="component" value="Unassembled WGS sequence"/>
</dbReference>
<feature type="coiled-coil region" evidence="1">
    <location>
        <begin position="25"/>
        <end position="95"/>
    </location>
</feature>
<dbReference type="AlphaFoldDB" id="A0A139SJK6"/>
<protein>
    <recommendedName>
        <fullName evidence="4">Methyltransferase type 11 domain-containing protein</fullName>
    </recommendedName>
</protein>
<evidence type="ECO:0000313" key="2">
    <source>
        <dbReference type="EMBL" id="KXU34729.1"/>
    </source>
</evidence>
<proteinExistence type="predicted"/>
<comment type="caution">
    <text evidence="2">The sequence shown here is derived from an EMBL/GenBank/DDBJ whole genome shotgun (WGS) entry which is preliminary data.</text>
</comment>
<reference evidence="3" key="1">
    <citation type="submission" date="2016-02" db="EMBL/GenBank/DDBJ databases">
        <authorList>
            <person name="Sanders J.G."/>
            <person name="Lin J.Y."/>
            <person name="Wertz J.T."/>
            <person name="Russell J.A."/>
            <person name="Moreau C.S."/>
            <person name="Powell S."/>
        </authorList>
    </citation>
    <scope>NUCLEOTIDE SEQUENCE [LARGE SCALE GENOMIC DNA]</scope>
    <source>
        <strain evidence="3">CAG34</strain>
    </source>
</reference>
<dbReference type="RefSeq" id="WP_068630944.1">
    <property type="nucleotide sequence ID" value="NZ_LSZQ01000057.1"/>
</dbReference>
<dbReference type="EMBL" id="LSZQ01000057">
    <property type="protein sequence ID" value="KXU34729.1"/>
    <property type="molecule type" value="Genomic_DNA"/>
</dbReference>
<evidence type="ECO:0000256" key="1">
    <source>
        <dbReference type="SAM" id="Coils"/>
    </source>
</evidence>
<gene>
    <name evidence="2" type="ORF">AXK11_07755</name>
</gene>
<dbReference type="OrthoDB" id="8936324at2"/>
<dbReference type="CDD" id="cd02440">
    <property type="entry name" value="AdoMet_MTases"/>
    <property type="match status" value="1"/>
</dbReference>
<dbReference type="SUPFAM" id="SSF53335">
    <property type="entry name" value="S-adenosyl-L-methionine-dependent methyltransferases"/>
    <property type="match status" value="1"/>
</dbReference>
<dbReference type="STRING" id="1548207.AXK11_07755"/>
<evidence type="ECO:0008006" key="4">
    <source>
        <dbReference type="Google" id="ProtNLM"/>
    </source>
</evidence>
<evidence type="ECO:0000313" key="3">
    <source>
        <dbReference type="Proteomes" id="UP000070058"/>
    </source>
</evidence>
<keyword evidence="3" id="KW-1185">Reference proteome</keyword>